<feature type="domain" description="DUF4158" evidence="6">
    <location>
        <begin position="12"/>
        <end position="156"/>
    </location>
</feature>
<keyword evidence="3" id="KW-0238">DNA-binding</keyword>
<dbReference type="AlphaFoldDB" id="A0A562K473"/>
<evidence type="ECO:0000256" key="3">
    <source>
        <dbReference type="ARBA" id="ARBA00023125"/>
    </source>
</evidence>
<dbReference type="InterPro" id="IPR025296">
    <property type="entry name" value="DUF4158"/>
</dbReference>
<evidence type="ECO:0000313" key="8">
    <source>
        <dbReference type="Proteomes" id="UP000316624"/>
    </source>
</evidence>
<evidence type="ECO:0000256" key="1">
    <source>
        <dbReference type="ARBA" id="ARBA00009402"/>
    </source>
</evidence>
<protein>
    <submittedName>
        <fullName evidence="7">TnpA family transposase</fullName>
    </submittedName>
</protein>
<sequence length="972" mass="107321">MDAPFRQYLGCERFPENLTEPEVAHFFSLSEDDRRTVRRRRRPLNRLGVALQVGFLRLTGAPLNSVEMISPQVLAHLGAELGIAPPRLASIRALYRRHRTLFEHQDAAKQALGLRDLTEHGERALNGFLRREAGDKFLVDELEQAARAWLRDHHYVQLPTRRLRSSASGARRHYDGGLLAGAVAAVGIEQTKVWPLELSETMPNGKTRLEWLRDSPASRKTKGLADHIAKIDFLKKLGADRLHLGLAAGMLNAQARSMLYRKPATLKRMRGERKTIEIACFLRLQLLRLTDGGLGMIDYRIADLWRQARTRAEAAVEDELRRHQALVLQLASLVDDENTSASVARDQMRTMLAPFLPASAHGPSTKVGRVRRELATAGRGASELLGAASSISLDLPSTHPLSQALTTLDRVAGSEMGRLPEGTANPFGRTWAFLIDQPDREAAFGGYRAATLMLLKRSLRNGQASVDHSLEHRAPEDRLIPKAQWQKERARFVRNLAVSAKPEANIRWIKDELTTALKAIDAAVSRGDIRIENDRLVVPKLKAAPEDERLKAIRRELFAGVGKIQLPDLLIAIDAATRFSWALLGRSPASEHELIILYAALIALGSDLTAADMARMTLNIEADAVGEMMRRIEANGRLPAANRLVLDHFRTLPVTRLWGGGIQASADMMSLDATRHLWTARHDPRRRTPAVGTYTHVLDQWVILHDQAVVLNRRQAGAAIEGALRHEAVDLHRVAVDTHGHTHFGMALANLVGFDLAPRLAGMNKRKLYLPRGLDVPASLRPIVSETVSTSAITRGWDPLLRIAASTKSGWCSATYVLDRFGSAARGDEAFQAGDAFGRLLLTRFLGAYLGDPAFRGMNDALLSQGESVHTLQRAIYSGPIGARHGRTPEQMAAISSGLTLLTNVIMTWNATRIGEVRARMPDTFPDHHIMHIAPNAHEHINTKGVITIDVSPHRDRLLGGKPPAAGIRSVT</sequence>
<evidence type="ECO:0000256" key="2">
    <source>
        <dbReference type="ARBA" id="ARBA00022578"/>
    </source>
</evidence>
<evidence type="ECO:0000256" key="4">
    <source>
        <dbReference type="ARBA" id="ARBA00023172"/>
    </source>
</evidence>
<dbReference type="GO" id="GO:0006313">
    <property type="term" value="P:DNA transposition"/>
    <property type="evidence" value="ECO:0007669"/>
    <property type="project" value="InterPro"/>
</dbReference>
<dbReference type="InterPro" id="IPR002513">
    <property type="entry name" value="Tn3_Tnp_DDE_dom"/>
</dbReference>
<keyword evidence="2" id="KW-0815">Transposition</keyword>
<dbReference type="NCBIfam" id="NF033527">
    <property type="entry name" value="transpos_Tn3"/>
    <property type="match status" value="1"/>
</dbReference>
<dbReference type="GO" id="GO:0003677">
    <property type="term" value="F:DNA binding"/>
    <property type="evidence" value="ECO:0007669"/>
    <property type="project" value="UniProtKB-KW"/>
</dbReference>
<gene>
    <name evidence="7" type="ORF">IQ35_03614</name>
</gene>
<proteinExistence type="inferred from homology"/>
<accession>A0A562K473</accession>
<dbReference type="Pfam" id="PF13700">
    <property type="entry name" value="DUF4158"/>
    <property type="match status" value="1"/>
</dbReference>
<evidence type="ECO:0000259" key="6">
    <source>
        <dbReference type="Pfam" id="PF13700"/>
    </source>
</evidence>
<comment type="similarity">
    <text evidence="1">Belongs to the transposase 7 family.</text>
</comment>
<dbReference type="Pfam" id="PF01526">
    <property type="entry name" value="DDE_Tnp_Tn3"/>
    <property type="match status" value="1"/>
</dbReference>
<comment type="caution">
    <text evidence="7">The sequence shown here is derived from an EMBL/GenBank/DDBJ whole genome shotgun (WGS) entry which is preliminary data.</text>
</comment>
<dbReference type="EMBL" id="VLKK01000023">
    <property type="protein sequence ID" value="TWH90220.1"/>
    <property type="molecule type" value="Genomic_DNA"/>
</dbReference>
<dbReference type="InterPro" id="IPR047653">
    <property type="entry name" value="Tn3-like_transpos"/>
</dbReference>
<keyword evidence="8" id="KW-1185">Reference proteome</keyword>
<organism evidence="7 8">
    <name type="scientific">Sphingobium wenxiniae (strain DSM 21828 / CGMCC 1.7748 / JZ-1)</name>
    <dbReference type="NCBI Taxonomy" id="595605"/>
    <lineage>
        <taxon>Bacteria</taxon>
        <taxon>Pseudomonadati</taxon>
        <taxon>Pseudomonadota</taxon>
        <taxon>Alphaproteobacteria</taxon>
        <taxon>Sphingomonadales</taxon>
        <taxon>Sphingomonadaceae</taxon>
        <taxon>Sphingobium</taxon>
    </lineage>
</organism>
<feature type="domain" description="Tn3 transposase DDE" evidence="5">
    <location>
        <begin position="568"/>
        <end position="945"/>
    </location>
</feature>
<reference evidence="7 8" key="1">
    <citation type="journal article" date="2015" name="Stand. Genomic Sci.">
        <title>Genomic Encyclopedia of Bacterial and Archaeal Type Strains, Phase III: the genomes of soil and plant-associated and newly described type strains.</title>
        <authorList>
            <person name="Whitman W.B."/>
            <person name="Woyke T."/>
            <person name="Klenk H.P."/>
            <person name="Zhou Y."/>
            <person name="Lilburn T.G."/>
            <person name="Beck B.J."/>
            <person name="De Vos P."/>
            <person name="Vandamme P."/>
            <person name="Eisen J.A."/>
            <person name="Garrity G."/>
            <person name="Hugenholtz P."/>
            <person name="Kyrpides N.C."/>
        </authorList>
    </citation>
    <scope>NUCLEOTIDE SEQUENCE [LARGE SCALE GENOMIC DNA]</scope>
    <source>
        <strain evidence="7 8">CGMCC 1.7748</strain>
    </source>
</reference>
<dbReference type="Proteomes" id="UP000316624">
    <property type="component" value="Unassembled WGS sequence"/>
</dbReference>
<name>A0A562K473_SPHWJ</name>
<dbReference type="GO" id="GO:0004803">
    <property type="term" value="F:transposase activity"/>
    <property type="evidence" value="ECO:0007669"/>
    <property type="project" value="InterPro"/>
</dbReference>
<evidence type="ECO:0000259" key="5">
    <source>
        <dbReference type="Pfam" id="PF01526"/>
    </source>
</evidence>
<evidence type="ECO:0000313" key="7">
    <source>
        <dbReference type="EMBL" id="TWH90220.1"/>
    </source>
</evidence>
<keyword evidence="4" id="KW-0233">DNA recombination</keyword>
<dbReference type="RefSeq" id="WP_046194694.1">
    <property type="nucleotide sequence ID" value="NZ_VLKK01000023.1"/>
</dbReference>